<evidence type="ECO:0000259" key="1">
    <source>
        <dbReference type="PROSITE" id="PS50075"/>
    </source>
</evidence>
<proteinExistence type="predicted"/>
<evidence type="ECO:0000313" key="2">
    <source>
        <dbReference type="EMBL" id="NUU28802.1"/>
    </source>
</evidence>
<dbReference type="AlphaFoldDB" id="A0A850DZ85"/>
<dbReference type="EMBL" id="JABMCG010000112">
    <property type="protein sequence ID" value="NUU28802.1"/>
    <property type="molecule type" value="Genomic_DNA"/>
</dbReference>
<dbReference type="Pfam" id="PF00550">
    <property type="entry name" value="PP-binding"/>
    <property type="match status" value="1"/>
</dbReference>
<feature type="domain" description="Carrier" evidence="1">
    <location>
        <begin position="17"/>
        <end position="95"/>
    </location>
</feature>
<reference evidence="2 3" key="1">
    <citation type="submission" date="2020-05" db="EMBL/GenBank/DDBJ databases">
        <title>Genome Sequencing of Type Strains.</title>
        <authorList>
            <person name="Lemaire J.F."/>
            <person name="Inderbitzin P."/>
            <person name="Gregorio O.A."/>
            <person name="Collins S.B."/>
            <person name="Wespe N."/>
            <person name="Knight-Connoni V."/>
        </authorList>
    </citation>
    <scope>NUCLEOTIDE SEQUENCE [LARGE SCALE GENOMIC DNA]</scope>
    <source>
        <strain evidence="2 3">DSM 20512</strain>
    </source>
</reference>
<dbReference type="PROSITE" id="PS50075">
    <property type="entry name" value="CARRIER"/>
    <property type="match status" value="1"/>
</dbReference>
<gene>
    <name evidence="2" type="ORF">HP467_11855</name>
</gene>
<name>A0A850DZ85_9MICO</name>
<dbReference type="Gene3D" id="1.10.1200.10">
    <property type="entry name" value="ACP-like"/>
    <property type="match status" value="1"/>
</dbReference>
<dbReference type="NCBIfam" id="NF005480">
    <property type="entry name" value="PRK07081.1"/>
    <property type="match status" value="1"/>
</dbReference>
<dbReference type="InterPro" id="IPR036736">
    <property type="entry name" value="ACP-like_sf"/>
</dbReference>
<dbReference type="RefSeq" id="WP_175326296.1">
    <property type="nucleotide sequence ID" value="NZ_BAAAWP010000001.1"/>
</dbReference>
<protein>
    <submittedName>
        <fullName evidence="2">Acyl carrier protein</fullName>
    </submittedName>
</protein>
<organism evidence="2 3">
    <name type="scientific">Curtobacterium citreum</name>
    <dbReference type="NCBI Taxonomy" id="2036"/>
    <lineage>
        <taxon>Bacteria</taxon>
        <taxon>Bacillati</taxon>
        <taxon>Actinomycetota</taxon>
        <taxon>Actinomycetes</taxon>
        <taxon>Micrococcales</taxon>
        <taxon>Microbacteriaceae</taxon>
        <taxon>Curtobacterium</taxon>
    </lineage>
</organism>
<dbReference type="Proteomes" id="UP000539146">
    <property type="component" value="Unassembled WGS sequence"/>
</dbReference>
<dbReference type="InterPro" id="IPR009081">
    <property type="entry name" value="PP-bd_ACP"/>
</dbReference>
<accession>A0A850DZ85</accession>
<evidence type="ECO:0000313" key="3">
    <source>
        <dbReference type="Proteomes" id="UP000539146"/>
    </source>
</evidence>
<comment type="caution">
    <text evidence="2">The sequence shown here is derived from an EMBL/GenBank/DDBJ whole genome shotgun (WGS) entry which is preliminary data.</text>
</comment>
<dbReference type="SUPFAM" id="SSF47336">
    <property type="entry name" value="ACP-like"/>
    <property type="match status" value="1"/>
</dbReference>
<sequence length="106" mass="10815">MDQDPNPVATAVAPDASEVEQVVRGALADHGRLAVDARDVASIADLYTLGLTSHESVTVMLAIEDDLDTEFPDALLHRSTFATVEALVAAATTALVGTGTPTGAAA</sequence>